<feature type="region of interest" description="Disordered" evidence="11">
    <location>
        <begin position="66"/>
        <end position="88"/>
    </location>
</feature>
<feature type="compositionally biased region" description="Basic and acidic residues" evidence="11">
    <location>
        <begin position="855"/>
        <end position="865"/>
    </location>
</feature>
<evidence type="ECO:0000313" key="16">
    <source>
        <dbReference type="Proteomes" id="UP000037035"/>
    </source>
</evidence>
<feature type="transmembrane region" description="Helical" evidence="12">
    <location>
        <begin position="209"/>
        <end position="225"/>
    </location>
</feature>
<evidence type="ECO:0000256" key="8">
    <source>
        <dbReference type="ARBA" id="ARBA00023065"/>
    </source>
</evidence>
<keyword evidence="5 12" id="KW-0812">Transmembrane</keyword>
<reference evidence="15 16" key="1">
    <citation type="submission" date="2015-08" db="EMBL/GenBank/DDBJ databases">
        <title>Next Generation Sequencing and Analysis of the Genome of Puccinia sorghi L Schw, the Causal Agent of Maize Common Rust.</title>
        <authorList>
            <person name="Rochi L."/>
            <person name="Burguener G."/>
            <person name="Darino M."/>
            <person name="Turjanski A."/>
            <person name="Kreff E."/>
            <person name="Dieguez M.J."/>
            <person name="Sacco F."/>
        </authorList>
    </citation>
    <scope>NUCLEOTIDE SEQUENCE [LARGE SCALE GENOMIC DNA]</scope>
    <source>
        <strain evidence="15 16">RO10H11247</strain>
    </source>
</reference>
<feature type="transmembrane region" description="Helical" evidence="12">
    <location>
        <begin position="499"/>
        <end position="523"/>
    </location>
</feature>
<evidence type="ECO:0000256" key="6">
    <source>
        <dbReference type="ARBA" id="ARBA00022989"/>
    </source>
</evidence>
<organism evidence="15 16">
    <name type="scientific">Puccinia sorghi</name>
    <dbReference type="NCBI Taxonomy" id="27349"/>
    <lineage>
        <taxon>Eukaryota</taxon>
        <taxon>Fungi</taxon>
        <taxon>Dikarya</taxon>
        <taxon>Basidiomycota</taxon>
        <taxon>Pucciniomycotina</taxon>
        <taxon>Pucciniomycetes</taxon>
        <taxon>Pucciniales</taxon>
        <taxon>Pucciniaceae</taxon>
        <taxon>Puccinia</taxon>
    </lineage>
</organism>
<feature type="region of interest" description="Disordered" evidence="11">
    <location>
        <begin position="599"/>
        <end position="705"/>
    </location>
</feature>
<dbReference type="InterPro" id="IPR006153">
    <property type="entry name" value="Cation/H_exchanger_TM"/>
</dbReference>
<dbReference type="PANTHER" id="PTHR31382:SF4">
    <property type="entry name" value="NA(+)_H(+) ANTIPORTER"/>
    <property type="match status" value="1"/>
</dbReference>
<dbReference type="VEuPathDB" id="FungiDB:VP01_1887g1"/>
<feature type="compositionally biased region" description="Polar residues" evidence="11">
    <location>
        <begin position="825"/>
        <end position="838"/>
    </location>
</feature>
<feature type="transmembrane region" description="Helical" evidence="12">
    <location>
        <begin position="265"/>
        <end position="288"/>
    </location>
</feature>
<name>A0A0L6VCY9_9BASI</name>
<feature type="compositionally biased region" description="Polar residues" evidence="11">
    <location>
        <begin position="1157"/>
        <end position="1166"/>
    </location>
</feature>
<dbReference type="GO" id="GO:0042391">
    <property type="term" value="P:regulation of membrane potential"/>
    <property type="evidence" value="ECO:0007669"/>
    <property type="project" value="InterPro"/>
</dbReference>
<proteinExistence type="inferred from homology"/>
<feature type="compositionally biased region" description="Polar residues" evidence="11">
    <location>
        <begin position="1011"/>
        <end position="1020"/>
    </location>
</feature>
<keyword evidence="7" id="KW-0915">Sodium</keyword>
<feature type="transmembrane region" description="Helical" evidence="12">
    <location>
        <begin position="309"/>
        <end position="329"/>
    </location>
</feature>
<keyword evidence="10" id="KW-0739">Sodium transport</keyword>
<feature type="domain" description="Cation/H+ exchanger transmembrane" evidence="14">
    <location>
        <begin position="155"/>
        <end position="563"/>
    </location>
</feature>
<feature type="transmembrane region" description="Helical" evidence="12">
    <location>
        <begin position="341"/>
        <end position="363"/>
    </location>
</feature>
<evidence type="ECO:0000256" key="9">
    <source>
        <dbReference type="ARBA" id="ARBA00023136"/>
    </source>
</evidence>
<accession>A0A0L6VCY9</accession>
<evidence type="ECO:0000256" key="2">
    <source>
        <dbReference type="ARBA" id="ARBA00005248"/>
    </source>
</evidence>
<feature type="compositionally biased region" description="Basic and acidic residues" evidence="11">
    <location>
        <begin position="875"/>
        <end position="889"/>
    </location>
</feature>
<feature type="compositionally biased region" description="Basic and acidic residues" evidence="11">
    <location>
        <begin position="696"/>
        <end position="705"/>
    </location>
</feature>
<keyword evidence="9 12" id="KW-0472">Membrane</keyword>
<evidence type="ECO:0000256" key="4">
    <source>
        <dbReference type="ARBA" id="ARBA00022449"/>
    </source>
</evidence>
<evidence type="ECO:0000259" key="14">
    <source>
        <dbReference type="Pfam" id="PF00999"/>
    </source>
</evidence>
<dbReference type="Pfam" id="PF00999">
    <property type="entry name" value="Na_H_Exchanger"/>
    <property type="match status" value="1"/>
</dbReference>
<comment type="caution">
    <text evidence="15">The sequence shown here is derived from an EMBL/GenBank/DDBJ whole genome shotgun (WGS) entry which is preliminary data.</text>
</comment>
<feature type="transmembrane region" description="Helical" evidence="12">
    <location>
        <begin position="543"/>
        <end position="566"/>
    </location>
</feature>
<feature type="compositionally biased region" description="Basic and acidic residues" evidence="11">
    <location>
        <begin position="924"/>
        <end position="934"/>
    </location>
</feature>
<feature type="transmembrane region" description="Helical" evidence="12">
    <location>
        <begin position="143"/>
        <end position="163"/>
    </location>
</feature>
<dbReference type="STRING" id="27349.A0A0L6VCY9"/>
<feature type="transmembrane region" description="Helical" evidence="12">
    <location>
        <begin position="170"/>
        <end position="189"/>
    </location>
</feature>
<dbReference type="FunFam" id="1.20.1530.20:FF:000015">
    <property type="entry name" value="Na(+)/H(+) antiporter 2"/>
    <property type="match status" value="1"/>
</dbReference>
<feature type="compositionally biased region" description="Basic and acidic residues" evidence="11">
    <location>
        <begin position="1189"/>
        <end position="1198"/>
    </location>
</feature>
<feature type="compositionally biased region" description="Acidic residues" evidence="11">
    <location>
        <begin position="945"/>
        <end position="961"/>
    </location>
</feature>
<feature type="compositionally biased region" description="Low complexity" evidence="11">
    <location>
        <begin position="1046"/>
        <end position="1056"/>
    </location>
</feature>
<evidence type="ECO:0000256" key="12">
    <source>
        <dbReference type="SAM" id="Phobius"/>
    </source>
</evidence>
<evidence type="ECO:0000256" key="5">
    <source>
        <dbReference type="ARBA" id="ARBA00022692"/>
    </source>
</evidence>
<dbReference type="GO" id="GO:0005886">
    <property type="term" value="C:plasma membrane"/>
    <property type="evidence" value="ECO:0007669"/>
    <property type="project" value="InterPro"/>
</dbReference>
<keyword evidence="16" id="KW-1185">Reference proteome</keyword>
<keyword evidence="13" id="KW-0732">Signal</keyword>
<keyword evidence="4" id="KW-0050">Antiport</keyword>
<evidence type="ECO:0000256" key="13">
    <source>
        <dbReference type="SAM" id="SignalP"/>
    </source>
</evidence>
<feature type="chain" id="PRO_5005568393" description="Cation/H+ exchanger transmembrane domain-containing protein" evidence="13">
    <location>
        <begin position="26"/>
        <end position="1198"/>
    </location>
</feature>
<comment type="similarity">
    <text evidence="2">Belongs to the fungal Na(+)/H(+) exchanger family.</text>
</comment>
<evidence type="ECO:0000256" key="1">
    <source>
        <dbReference type="ARBA" id="ARBA00004141"/>
    </source>
</evidence>
<keyword evidence="8" id="KW-0406">Ion transport</keyword>
<evidence type="ECO:0000256" key="10">
    <source>
        <dbReference type="ARBA" id="ARBA00023201"/>
    </source>
</evidence>
<dbReference type="Proteomes" id="UP000037035">
    <property type="component" value="Unassembled WGS sequence"/>
</dbReference>
<feature type="compositionally biased region" description="Polar residues" evidence="11">
    <location>
        <begin position="75"/>
        <end position="88"/>
    </location>
</feature>
<feature type="transmembrane region" description="Helical" evidence="12">
    <location>
        <begin position="458"/>
        <end position="478"/>
    </location>
</feature>
<feature type="signal peptide" evidence="13">
    <location>
        <begin position="1"/>
        <end position="25"/>
    </location>
</feature>
<keyword evidence="3" id="KW-0813">Transport</keyword>
<gene>
    <name evidence="15" type="ORF">VP01_1887g1</name>
</gene>
<feature type="compositionally biased region" description="Basic residues" evidence="11">
    <location>
        <begin position="1069"/>
        <end position="1081"/>
    </location>
</feature>
<evidence type="ECO:0000256" key="11">
    <source>
        <dbReference type="SAM" id="MobiDB-lite"/>
    </source>
</evidence>
<comment type="subcellular location">
    <subcellularLocation>
        <location evidence="1">Membrane</location>
        <topology evidence="1">Multi-pass membrane protein</topology>
    </subcellularLocation>
</comment>
<dbReference type="GO" id="GO:0030007">
    <property type="term" value="P:intracellular potassium ion homeostasis"/>
    <property type="evidence" value="ECO:0007669"/>
    <property type="project" value="TreeGrafter"/>
</dbReference>
<feature type="transmembrane region" description="Helical" evidence="12">
    <location>
        <begin position="433"/>
        <end position="452"/>
    </location>
</feature>
<feature type="compositionally biased region" description="Polar residues" evidence="11">
    <location>
        <begin position="1107"/>
        <end position="1125"/>
    </location>
</feature>
<evidence type="ECO:0000256" key="3">
    <source>
        <dbReference type="ARBA" id="ARBA00022448"/>
    </source>
</evidence>
<dbReference type="OrthoDB" id="2190219at2759"/>
<feature type="compositionally biased region" description="Basic residues" evidence="11">
    <location>
        <begin position="983"/>
        <end position="996"/>
    </location>
</feature>
<evidence type="ECO:0000256" key="7">
    <source>
        <dbReference type="ARBA" id="ARBA00023053"/>
    </source>
</evidence>
<feature type="transmembrane region" description="Helical" evidence="12">
    <location>
        <begin position="383"/>
        <end position="399"/>
    </location>
</feature>
<feature type="transmembrane region" description="Helical" evidence="12">
    <location>
        <begin position="237"/>
        <end position="259"/>
    </location>
</feature>
<dbReference type="InterPro" id="IPR004712">
    <property type="entry name" value="Na+/H+_antiporter_fungi"/>
</dbReference>
<sequence>MRPIRCGSITFTCLPLLLLPQLSLSSPTTNTNNPITNTTSTNHHLPIGWFTSDRILNKLVQRQLPPHSETHSLQRRQTPNSRGTVDSEFRNNSLSAGAGSIEHSHDELFKIVPEVRYISSFCFFFFFENYTLTFFLDIQVHNIYLALTLIPAFIVFFGSFSAFVKERLYIGESTLSVVFGIILGPYVSGVFDPRSWGGGSDFNALTLELTRIVVALSVFAVGVELPKAYILRHWRSLVVLIGPAMLVGWIVSGALIYALVPALTFLQALVIAAAVTPTDPVLAASVVGKGKYAQKHVPAHLRHLLQAESGCNDGAAFPFLYLAMFLLMREETSIGMAIGKWLLLVVLYQIILGIVIGVVIGILARKTLKFCKRRSMIDKESMVAMYVALALLTTGITALAGSDDLLAAFACGAAFAWDDWFTESIETSNFSSILDLLINCTTFIYIGATIPFSSWNDAGLTLVPWRLVVLGFSIIFLRRLPILIIMQKIVPDFKTHREAVFSGHFGPIGVGALFISTLAAAKLPTPREPPESSLDILALTTQSLIYLLIFFSVLIHGLSIPFFTLGKNVHSRVHTMTRTWTQASGNEPSWLSRVKRVDRTADGNPDLPQFDPKDPQDPPPVPSTDPTTPMESGQRQISDDQVTRVDDQREMLERSASQREETHPTRPSLTGDLPQHDLRALPSPAGLLRLGSRTRRTPEEQAAHQRDKMIRDAWCRPERIDVLKKDEERVYKSGRRLIVERGDGDEVEVHELPQDASKKSLRELTNLQVFSNSIPDGSNPSNRQHASTRKFDLVKLIAPRAASKQRVPQAQDRTTGMPLPGQGPRSGTSSVQQLNRSETFGALDPPISTNSDQSHQSKDVWEEGNKLVVENTDGIDAHVESRSKNELKSPRSLPTMAMKSAQLPYNASLNPSLPNFTSDENAPDDEHQAHDSKSSGKVRSRAKEDCDDEWEEDNVSLDLDEGGPSSSFYDGPVDRNRSTASHRPSRHLIRSRRKGNPWRPGSPTLPPRQIGHSTSRTAGGSHTVEFADVEKQIPRAGSSRTKKSSRSFSPSRSIRFAEYPDRPSMPSARLHKRSTSTKAYHKNSAGKNKMRLKNLVAPAVESLRRSGLSSASQTPTNLEPSQASGYFSVDQPTPADVKSSQSSSYFPGGGHNDTLPPRSSSRTSVVETDHKIPEVLEQADVKGFSVSNHVDRQQAKKR</sequence>
<keyword evidence="6 12" id="KW-1133">Transmembrane helix</keyword>
<dbReference type="PANTHER" id="PTHR31382">
    <property type="entry name" value="NA(+)/H(+) ANTIPORTER"/>
    <property type="match status" value="1"/>
</dbReference>
<dbReference type="GO" id="GO:0120029">
    <property type="term" value="P:proton export across plasma membrane"/>
    <property type="evidence" value="ECO:0007669"/>
    <property type="project" value="InterPro"/>
</dbReference>
<dbReference type="AlphaFoldDB" id="A0A0L6VCY9"/>
<feature type="compositionally biased region" description="Polar residues" evidence="11">
    <location>
        <begin position="903"/>
        <end position="920"/>
    </location>
</feature>
<feature type="region of interest" description="Disordered" evidence="11">
    <location>
        <begin position="799"/>
        <end position="1198"/>
    </location>
</feature>
<protein>
    <recommendedName>
        <fullName evidence="14">Cation/H+ exchanger transmembrane domain-containing protein</fullName>
    </recommendedName>
</protein>
<dbReference type="GO" id="GO:0015385">
    <property type="term" value="F:sodium:proton antiporter activity"/>
    <property type="evidence" value="ECO:0007669"/>
    <property type="project" value="InterPro"/>
</dbReference>
<dbReference type="GO" id="GO:0036376">
    <property type="term" value="P:sodium ion export across plasma membrane"/>
    <property type="evidence" value="ECO:0007669"/>
    <property type="project" value="InterPro"/>
</dbReference>
<dbReference type="EMBL" id="LAVV01006711">
    <property type="protein sequence ID" value="KNZ58651.1"/>
    <property type="molecule type" value="Genomic_DNA"/>
</dbReference>
<evidence type="ECO:0000313" key="15">
    <source>
        <dbReference type="EMBL" id="KNZ58651.1"/>
    </source>
</evidence>
<feature type="compositionally biased region" description="Basic and acidic residues" evidence="11">
    <location>
        <begin position="637"/>
        <end position="664"/>
    </location>
</feature>